<dbReference type="EMBL" id="JACCBF010000001">
    <property type="protein sequence ID" value="NYD29743.1"/>
    <property type="molecule type" value="Genomic_DNA"/>
</dbReference>
<proteinExistence type="inferred from homology"/>
<comment type="similarity">
    <text evidence="1">Belongs to the sigma-70 factor family. ECF subfamily.</text>
</comment>
<dbReference type="Gene3D" id="1.10.1740.10">
    <property type="match status" value="1"/>
</dbReference>
<organism evidence="9 10">
    <name type="scientific">Nocardioides kongjuensis</name>
    <dbReference type="NCBI Taxonomy" id="349522"/>
    <lineage>
        <taxon>Bacteria</taxon>
        <taxon>Bacillati</taxon>
        <taxon>Actinomycetota</taxon>
        <taxon>Actinomycetes</taxon>
        <taxon>Propionibacteriales</taxon>
        <taxon>Nocardioidaceae</taxon>
        <taxon>Nocardioides</taxon>
    </lineage>
</organism>
<evidence type="ECO:0000256" key="2">
    <source>
        <dbReference type="ARBA" id="ARBA00023015"/>
    </source>
</evidence>
<accession>A0A852R4K6</accession>
<dbReference type="Pfam" id="PF04542">
    <property type="entry name" value="Sigma70_r2"/>
    <property type="match status" value="1"/>
</dbReference>
<keyword evidence="10" id="KW-1185">Reference proteome</keyword>
<dbReference type="PANTHER" id="PTHR43133">
    <property type="entry name" value="RNA POLYMERASE ECF-TYPE SIGMA FACTO"/>
    <property type="match status" value="1"/>
</dbReference>
<keyword evidence="4" id="KW-0238">DNA-binding</keyword>
<feature type="domain" description="RNA polymerase sigma-70 region 2" evidence="7">
    <location>
        <begin position="17"/>
        <end position="80"/>
    </location>
</feature>
<dbReference type="Gene3D" id="1.10.10.10">
    <property type="entry name" value="Winged helix-like DNA-binding domain superfamily/Winged helix DNA-binding domain"/>
    <property type="match status" value="1"/>
</dbReference>
<evidence type="ECO:0000259" key="8">
    <source>
        <dbReference type="Pfam" id="PF08281"/>
    </source>
</evidence>
<dbReference type="SUPFAM" id="SSF88659">
    <property type="entry name" value="Sigma3 and sigma4 domains of RNA polymerase sigma factors"/>
    <property type="match status" value="1"/>
</dbReference>
<dbReference type="Proteomes" id="UP000582231">
    <property type="component" value="Unassembled WGS sequence"/>
</dbReference>
<comment type="caution">
    <text evidence="9">The sequence shown here is derived from an EMBL/GenBank/DDBJ whole genome shotgun (WGS) entry which is preliminary data.</text>
</comment>
<dbReference type="InterPro" id="IPR013324">
    <property type="entry name" value="RNA_pol_sigma_r3/r4-like"/>
</dbReference>
<protein>
    <submittedName>
        <fullName evidence="9">RNA polymerase sigma-70 factor (ECF subfamily)</fullName>
    </submittedName>
</protein>
<dbReference type="RefSeq" id="WP_179726083.1">
    <property type="nucleotide sequence ID" value="NZ_BAABEF010000001.1"/>
</dbReference>
<dbReference type="GO" id="GO:0003677">
    <property type="term" value="F:DNA binding"/>
    <property type="evidence" value="ECO:0007669"/>
    <property type="project" value="UniProtKB-KW"/>
</dbReference>
<evidence type="ECO:0000256" key="5">
    <source>
        <dbReference type="ARBA" id="ARBA00023163"/>
    </source>
</evidence>
<keyword evidence="2" id="KW-0805">Transcription regulation</keyword>
<dbReference type="AlphaFoldDB" id="A0A852R4K6"/>
<feature type="region of interest" description="Disordered" evidence="6">
    <location>
        <begin position="160"/>
        <end position="182"/>
    </location>
</feature>
<gene>
    <name evidence="9" type="ORF">BJ958_001289</name>
</gene>
<evidence type="ECO:0000256" key="3">
    <source>
        <dbReference type="ARBA" id="ARBA00023082"/>
    </source>
</evidence>
<sequence length="182" mass="19793">MSTSEDAQEAAFSEAWRRDGPRVAAYVRRHVGPDDVQDVVAETFAQAWRRWDVVPEPPIGWLIATARKVIGNSRRSARRRTALHDRLALLDRAARPGADAGMVATERVTALEALAALPDGQREALLLVAWDGLTPDAAAEVLGIRPGTFRVRAHRARAALDREPPADLRAASPSRPLTEGGL</sequence>
<feature type="domain" description="RNA polymerase sigma factor 70 region 4 type 2" evidence="8">
    <location>
        <begin position="111"/>
        <end position="160"/>
    </location>
</feature>
<dbReference type="PANTHER" id="PTHR43133:SF8">
    <property type="entry name" value="RNA POLYMERASE SIGMA FACTOR HI_1459-RELATED"/>
    <property type="match status" value="1"/>
</dbReference>
<dbReference type="Pfam" id="PF08281">
    <property type="entry name" value="Sigma70_r4_2"/>
    <property type="match status" value="1"/>
</dbReference>
<dbReference type="GO" id="GO:0016987">
    <property type="term" value="F:sigma factor activity"/>
    <property type="evidence" value="ECO:0007669"/>
    <property type="project" value="UniProtKB-KW"/>
</dbReference>
<keyword evidence="5" id="KW-0804">Transcription</keyword>
<dbReference type="NCBIfam" id="TIGR02937">
    <property type="entry name" value="sigma70-ECF"/>
    <property type="match status" value="1"/>
</dbReference>
<evidence type="ECO:0000256" key="6">
    <source>
        <dbReference type="SAM" id="MobiDB-lite"/>
    </source>
</evidence>
<reference evidence="9 10" key="1">
    <citation type="submission" date="2020-07" db="EMBL/GenBank/DDBJ databases">
        <title>Sequencing the genomes of 1000 actinobacteria strains.</title>
        <authorList>
            <person name="Klenk H.-P."/>
        </authorList>
    </citation>
    <scope>NUCLEOTIDE SEQUENCE [LARGE SCALE GENOMIC DNA]</scope>
    <source>
        <strain evidence="9 10">DSM 19082</strain>
    </source>
</reference>
<dbReference type="InterPro" id="IPR013325">
    <property type="entry name" value="RNA_pol_sigma_r2"/>
</dbReference>
<evidence type="ECO:0000313" key="10">
    <source>
        <dbReference type="Proteomes" id="UP000582231"/>
    </source>
</evidence>
<evidence type="ECO:0000256" key="1">
    <source>
        <dbReference type="ARBA" id="ARBA00010641"/>
    </source>
</evidence>
<evidence type="ECO:0000313" key="9">
    <source>
        <dbReference type="EMBL" id="NYD29743.1"/>
    </source>
</evidence>
<name>A0A852R4K6_9ACTN</name>
<dbReference type="InterPro" id="IPR039425">
    <property type="entry name" value="RNA_pol_sigma-70-like"/>
</dbReference>
<dbReference type="InterPro" id="IPR007627">
    <property type="entry name" value="RNA_pol_sigma70_r2"/>
</dbReference>
<dbReference type="GO" id="GO:0006352">
    <property type="term" value="P:DNA-templated transcription initiation"/>
    <property type="evidence" value="ECO:0007669"/>
    <property type="project" value="InterPro"/>
</dbReference>
<dbReference type="InterPro" id="IPR013249">
    <property type="entry name" value="RNA_pol_sigma70_r4_t2"/>
</dbReference>
<dbReference type="InterPro" id="IPR014284">
    <property type="entry name" value="RNA_pol_sigma-70_dom"/>
</dbReference>
<dbReference type="InterPro" id="IPR036388">
    <property type="entry name" value="WH-like_DNA-bd_sf"/>
</dbReference>
<evidence type="ECO:0000259" key="7">
    <source>
        <dbReference type="Pfam" id="PF04542"/>
    </source>
</evidence>
<dbReference type="SUPFAM" id="SSF88946">
    <property type="entry name" value="Sigma2 domain of RNA polymerase sigma factors"/>
    <property type="match status" value="1"/>
</dbReference>
<keyword evidence="3" id="KW-0731">Sigma factor</keyword>
<evidence type="ECO:0000256" key="4">
    <source>
        <dbReference type="ARBA" id="ARBA00023125"/>
    </source>
</evidence>